<keyword evidence="4" id="KW-1185">Reference proteome</keyword>
<dbReference type="EMBL" id="ML978717">
    <property type="protein sequence ID" value="KAF2088188.1"/>
    <property type="molecule type" value="Genomic_DNA"/>
</dbReference>
<evidence type="ECO:0000256" key="1">
    <source>
        <dbReference type="SAM" id="MobiDB-lite"/>
    </source>
</evidence>
<evidence type="ECO:0000259" key="2">
    <source>
        <dbReference type="PROSITE" id="PS50206"/>
    </source>
</evidence>
<dbReference type="OrthoDB" id="3939315at2759"/>
<proteinExistence type="predicted"/>
<feature type="compositionally biased region" description="Polar residues" evidence="1">
    <location>
        <begin position="1"/>
        <end position="12"/>
    </location>
</feature>
<feature type="region of interest" description="Disordered" evidence="1">
    <location>
        <begin position="1"/>
        <end position="70"/>
    </location>
</feature>
<dbReference type="InterPro" id="IPR001763">
    <property type="entry name" value="Rhodanese-like_dom"/>
</dbReference>
<protein>
    <recommendedName>
        <fullName evidence="2">Rhodanese domain-containing protein</fullName>
    </recommendedName>
</protein>
<dbReference type="AlphaFoldDB" id="A0A9P4HWR7"/>
<reference evidence="3" key="1">
    <citation type="journal article" date="2020" name="Stud. Mycol.">
        <title>101 Dothideomycetes genomes: a test case for predicting lifestyles and emergence of pathogens.</title>
        <authorList>
            <person name="Haridas S."/>
            <person name="Albert R."/>
            <person name="Binder M."/>
            <person name="Bloem J."/>
            <person name="Labutti K."/>
            <person name="Salamov A."/>
            <person name="Andreopoulos B."/>
            <person name="Baker S."/>
            <person name="Barry K."/>
            <person name="Bills G."/>
            <person name="Bluhm B."/>
            <person name="Cannon C."/>
            <person name="Castanera R."/>
            <person name="Culley D."/>
            <person name="Daum C."/>
            <person name="Ezra D."/>
            <person name="Gonzalez J."/>
            <person name="Henrissat B."/>
            <person name="Kuo A."/>
            <person name="Liang C."/>
            <person name="Lipzen A."/>
            <person name="Lutzoni F."/>
            <person name="Magnuson J."/>
            <person name="Mondo S."/>
            <person name="Nolan M."/>
            <person name="Ohm R."/>
            <person name="Pangilinan J."/>
            <person name="Park H.-J."/>
            <person name="Ramirez L."/>
            <person name="Alfaro M."/>
            <person name="Sun H."/>
            <person name="Tritt A."/>
            <person name="Yoshinaga Y."/>
            <person name="Zwiers L.-H."/>
            <person name="Turgeon B."/>
            <person name="Goodwin S."/>
            <person name="Spatafora J."/>
            <person name="Crous P."/>
            <person name="Grigoriev I."/>
        </authorList>
    </citation>
    <scope>NUCLEOTIDE SEQUENCE</scope>
    <source>
        <strain evidence="3">CBS 121410</strain>
    </source>
</reference>
<gene>
    <name evidence="3" type="ORF">K490DRAFT_64860</name>
</gene>
<evidence type="ECO:0000313" key="4">
    <source>
        <dbReference type="Proteomes" id="UP000799776"/>
    </source>
</evidence>
<sequence length="319" mass="35809">MADTNAGWNLWNTDEDGAQEAEQEREHEIDAPPNYSKHLRADESHVPPDILHTRHPSLADSVISNTSTSTDMDVQTPAFPPAYAPFNPLATTFALDSALNLIHAAAGTDPSSSTTATISPLPHYQLHPTTTQSGRPWSLKMRRLLPRESRSRGHAIDRYDDDATIYTVSSTVGGELELRGHRANTLPGYVRIVRCGFGGWKRDGGLEVWWYVRDRAGDALDERNEARMRSHGYRPEREWKRELLYRRKGGVWRDGGGVIVATEDVVVVTGNGRKNGVVKKGAWTKLRVEREVQRSRRDLLVTCWAALAWRSGHLGERSR</sequence>
<organism evidence="3 4">
    <name type="scientific">Saccharata proteae CBS 121410</name>
    <dbReference type="NCBI Taxonomy" id="1314787"/>
    <lineage>
        <taxon>Eukaryota</taxon>
        <taxon>Fungi</taxon>
        <taxon>Dikarya</taxon>
        <taxon>Ascomycota</taxon>
        <taxon>Pezizomycotina</taxon>
        <taxon>Dothideomycetes</taxon>
        <taxon>Dothideomycetes incertae sedis</taxon>
        <taxon>Botryosphaeriales</taxon>
        <taxon>Saccharataceae</taxon>
        <taxon>Saccharata</taxon>
    </lineage>
</organism>
<name>A0A9P4HWR7_9PEZI</name>
<evidence type="ECO:0000313" key="3">
    <source>
        <dbReference type="EMBL" id="KAF2088188.1"/>
    </source>
</evidence>
<feature type="region of interest" description="Disordered" evidence="1">
    <location>
        <begin position="113"/>
        <end position="134"/>
    </location>
</feature>
<dbReference type="PROSITE" id="PS50206">
    <property type="entry name" value="RHODANESE_3"/>
    <property type="match status" value="1"/>
</dbReference>
<comment type="caution">
    <text evidence="3">The sequence shown here is derived from an EMBL/GenBank/DDBJ whole genome shotgun (WGS) entry which is preliminary data.</text>
</comment>
<feature type="domain" description="Rhodanese" evidence="2">
    <location>
        <begin position="169"/>
        <end position="209"/>
    </location>
</feature>
<accession>A0A9P4HWR7</accession>
<dbReference type="Proteomes" id="UP000799776">
    <property type="component" value="Unassembled WGS sequence"/>
</dbReference>